<dbReference type="AlphaFoldDB" id="A0A5J6H943"/>
<keyword evidence="2" id="KW-1185">Reference proteome</keyword>
<proteinExistence type="predicted"/>
<accession>A0A5J6H943</accession>
<sequence length="120" mass="12188">MVGDGNHVVGAGDGAAKATATVTEAQLAALHDAFTSVRAEIPPEDPATDRAAELLDELEEAVTTPQTDLTTMAYVRRWFATNLPALAGSVAALLVHPVVAQLAEAAGGGLAAGYHDLVNG</sequence>
<gene>
    <name evidence="1" type="ORF">CP975_03010</name>
</gene>
<reference evidence="1 2" key="1">
    <citation type="submission" date="2017-09" db="EMBL/GenBank/DDBJ databases">
        <authorList>
            <person name="Lee N."/>
            <person name="Cho B.-K."/>
        </authorList>
    </citation>
    <scope>NUCLEOTIDE SEQUENCE [LARGE SCALE GENOMIC DNA]</scope>
    <source>
        <strain evidence="1 2">ATCC 12461</strain>
    </source>
</reference>
<evidence type="ECO:0000313" key="2">
    <source>
        <dbReference type="Proteomes" id="UP000326553"/>
    </source>
</evidence>
<evidence type="ECO:0000313" key="1">
    <source>
        <dbReference type="EMBL" id="QEV16606.1"/>
    </source>
</evidence>
<organism evidence="1 2">
    <name type="scientific">Streptomyces alboniger</name>
    <dbReference type="NCBI Taxonomy" id="132473"/>
    <lineage>
        <taxon>Bacteria</taxon>
        <taxon>Bacillati</taxon>
        <taxon>Actinomycetota</taxon>
        <taxon>Actinomycetes</taxon>
        <taxon>Kitasatosporales</taxon>
        <taxon>Streptomycetaceae</taxon>
        <taxon>Streptomyces</taxon>
        <taxon>Streptomyces aurantiacus group</taxon>
    </lineage>
</organism>
<dbReference type="KEGG" id="salw:CP975_03010"/>
<name>A0A5J6H943_STRAD</name>
<dbReference type="EMBL" id="CP023695">
    <property type="protein sequence ID" value="QEV16606.1"/>
    <property type="molecule type" value="Genomic_DNA"/>
</dbReference>
<dbReference type="Proteomes" id="UP000326553">
    <property type="component" value="Chromosome"/>
</dbReference>
<protein>
    <submittedName>
        <fullName evidence="1">Uncharacterized protein</fullName>
    </submittedName>
</protein>